<dbReference type="AlphaFoldDB" id="A0A2W4LGW3"/>
<proteinExistence type="predicted"/>
<reference evidence="2 4" key="3">
    <citation type="journal article" date="2021" name="BMC Genomics">
        <title>Genome-resolved metagenome and metatranscriptome analyses of thermophilic composting reveal key bacterial players and their metabolic interactions.</title>
        <authorList>
            <person name="Braga L.P.P."/>
            <person name="Pereira R.V."/>
            <person name="Martins L.F."/>
            <person name="Moura L.M.S."/>
            <person name="Sanchez F.B."/>
            <person name="Patane J.S.L."/>
            <person name="da Silva A.M."/>
            <person name="Setubal J.C."/>
        </authorList>
    </citation>
    <scope>NUCLEOTIDE SEQUENCE [LARGE SCALE GENOMIC DNA]</scope>
    <source>
        <strain evidence="2">ZC4RG45</strain>
    </source>
</reference>
<gene>
    <name evidence="2" type="ORF">DIU77_008360</name>
    <name evidence="3" type="ORF">DIU77_03875</name>
</gene>
<dbReference type="EMBL" id="QGUI01000092">
    <property type="protein sequence ID" value="PZN00350.1"/>
    <property type="molecule type" value="Genomic_DNA"/>
</dbReference>
<sequence length="114" mass="12884">MLLEIDIVVTEAVLRQEPVPDTARREGEPYCRVERRPGAPFHRSIDEPGDARLRDRPSGQGPLFRLRLMAIDPVTRRRARSRVKSTSSAPIDPVIRGQARSRVKQHVVGGLDRL</sequence>
<evidence type="ECO:0000313" key="2">
    <source>
        <dbReference type="EMBL" id="MFO7192241.1"/>
    </source>
</evidence>
<reference evidence="2" key="1">
    <citation type="submission" date="2018-05" db="EMBL/GenBank/DDBJ databases">
        <authorList>
            <person name="Moura L."/>
            <person name="Setubal J.C."/>
        </authorList>
    </citation>
    <scope>NUCLEOTIDE SEQUENCE</scope>
    <source>
        <strain evidence="2">ZC4RG45</strain>
    </source>
</reference>
<feature type="compositionally biased region" description="Basic and acidic residues" evidence="1">
    <location>
        <begin position="34"/>
        <end position="57"/>
    </location>
</feature>
<comment type="caution">
    <text evidence="3">The sequence shown here is derived from an EMBL/GenBank/DDBJ whole genome shotgun (WGS) entry which is preliminary data.</text>
</comment>
<evidence type="ECO:0000313" key="3">
    <source>
        <dbReference type="EMBL" id="PZN00350.1"/>
    </source>
</evidence>
<accession>A0A2W4LGW3</accession>
<dbReference type="EMBL" id="QGUI02000083">
    <property type="protein sequence ID" value="MFO7192241.1"/>
    <property type="molecule type" value="Genomic_DNA"/>
</dbReference>
<reference evidence="2" key="4">
    <citation type="submission" date="2023-08" db="EMBL/GenBank/DDBJ databases">
        <authorList>
            <person name="Guima S.E.S."/>
            <person name="Martins L.F."/>
            <person name="Silva A.M."/>
            <person name="Setubal J.C."/>
        </authorList>
    </citation>
    <scope>NUCLEOTIDE SEQUENCE</scope>
    <source>
        <strain evidence="2">ZC4RG45</strain>
    </source>
</reference>
<evidence type="ECO:0000256" key="1">
    <source>
        <dbReference type="SAM" id="MobiDB-lite"/>
    </source>
</evidence>
<name>A0A2W4LGW3_9PSEU</name>
<organism evidence="3">
    <name type="scientific">Thermocrispum agreste</name>
    <dbReference type="NCBI Taxonomy" id="37925"/>
    <lineage>
        <taxon>Bacteria</taxon>
        <taxon>Bacillati</taxon>
        <taxon>Actinomycetota</taxon>
        <taxon>Actinomycetes</taxon>
        <taxon>Pseudonocardiales</taxon>
        <taxon>Pseudonocardiaceae</taxon>
        <taxon>Thermocrispum</taxon>
    </lineage>
</organism>
<feature type="region of interest" description="Disordered" evidence="1">
    <location>
        <begin position="34"/>
        <end position="60"/>
    </location>
</feature>
<protein>
    <submittedName>
        <fullName evidence="3">Uncharacterized protein</fullName>
    </submittedName>
</protein>
<reference evidence="3" key="2">
    <citation type="submission" date="2018-05" db="EMBL/GenBank/DDBJ databases">
        <authorList>
            <person name="Lanie J.A."/>
            <person name="Ng W.-L."/>
            <person name="Kazmierczak K.M."/>
            <person name="Andrzejewski T.M."/>
            <person name="Davidsen T.M."/>
            <person name="Wayne K.J."/>
            <person name="Tettelin H."/>
            <person name="Glass J.I."/>
            <person name="Rusch D."/>
            <person name="Podicherti R."/>
            <person name="Tsui H.-C.T."/>
            <person name="Winkler M.E."/>
        </authorList>
    </citation>
    <scope>NUCLEOTIDE SEQUENCE</scope>
    <source>
        <strain evidence="3">ZC4RG45</strain>
    </source>
</reference>
<evidence type="ECO:0000313" key="4">
    <source>
        <dbReference type="Proteomes" id="UP000249324"/>
    </source>
</evidence>
<dbReference type="Proteomes" id="UP000249324">
    <property type="component" value="Unassembled WGS sequence"/>
</dbReference>